<dbReference type="PRINTS" id="PR00080">
    <property type="entry name" value="SDRFAMILY"/>
</dbReference>
<dbReference type="PRINTS" id="PR00081">
    <property type="entry name" value="GDHRDH"/>
</dbReference>
<dbReference type="SUPFAM" id="SSF51735">
    <property type="entry name" value="NAD(P)-binding Rossmann-fold domains"/>
    <property type="match status" value="1"/>
</dbReference>
<keyword evidence="2" id="KW-0521">NADP</keyword>
<dbReference type="InterPro" id="IPR002347">
    <property type="entry name" value="SDR_fam"/>
</dbReference>
<evidence type="ECO:0000313" key="5">
    <source>
        <dbReference type="EMBL" id="KAL2824215.1"/>
    </source>
</evidence>
<accession>A0ABR4I8Y2</accession>
<evidence type="ECO:0000256" key="2">
    <source>
        <dbReference type="ARBA" id="ARBA00022857"/>
    </source>
</evidence>
<dbReference type="CDD" id="cd05374">
    <property type="entry name" value="17beta-HSD-like_SDR_c"/>
    <property type="match status" value="1"/>
</dbReference>
<comment type="similarity">
    <text evidence="1 4">Belongs to the short-chain dehydrogenases/reductases (SDR) family.</text>
</comment>
<gene>
    <name evidence="5" type="ORF">BDW59DRAFT_162550</name>
</gene>
<dbReference type="InterPro" id="IPR036291">
    <property type="entry name" value="NAD(P)-bd_dom_sf"/>
</dbReference>
<keyword evidence="3" id="KW-0560">Oxidoreductase</keyword>
<dbReference type="PANTHER" id="PTHR44169:SF3">
    <property type="entry name" value="SHORT-CHAIN DEHYDROGENASE SRDE"/>
    <property type="match status" value="1"/>
</dbReference>
<dbReference type="PANTHER" id="PTHR44169">
    <property type="entry name" value="NADPH-DEPENDENT 1-ACYLDIHYDROXYACETONE PHOSPHATE REDUCTASE"/>
    <property type="match status" value="1"/>
</dbReference>
<evidence type="ECO:0000256" key="1">
    <source>
        <dbReference type="ARBA" id="ARBA00006484"/>
    </source>
</evidence>
<organism evidence="5 6">
    <name type="scientific">Aspergillus cavernicola</name>
    <dbReference type="NCBI Taxonomy" id="176166"/>
    <lineage>
        <taxon>Eukaryota</taxon>
        <taxon>Fungi</taxon>
        <taxon>Dikarya</taxon>
        <taxon>Ascomycota</taxon>
        <taxon>Pezizomycotina</taxon>
        <taxon>Eurotiomycetes</taxon>
        <taxon>Eurotiomycetidae</taxon>
        <taxon>Eurotiales</taxon>
        <taxon>Aspergillaceae</taxon>
        <taxon>Aspergillus</taxon>
        <taxon>Aspergillus subgen. Nidulantes</taxon>
    </lineage>
</organism>
<reference evidence="5 6" key="1">
    <citation type="submission" date="2024-07" db="EMBL/GenBank/DDBJ databases">
        <title>Section-level genome sequencing and comparative genomics of Aspergillus sections Usti and Cavernicolus.</title>
        <authorList>
            <consortium name="Lawrence Berkeley National Laboratory"/>
            <person name="Nybo J.L."/>
            <person name="Vesth T.C."/>
            <person name="Theobald S."/>
            <person name="Frisvad J.C."/>
            <person name="Larsen T.O."/>
            <person name="Kjaerboelling I."/>
            <person name="Rothschild-Mancinelli K."/>
            <person name="Lyhne E.K."/>
            <person name="Kogle M.E."/>
            <person name="Barry K."/>
            <person name="Clum A."/>
            <person name="Na H."/>
            <person name="Ledsgaard L."/>
            <person name="Lin J."/>
            <person name="Lipzen A."/>
            <person name="Kuo A."/>
            <person name="Riley R."/>
            <person name="Mondo S."/>
            <person name="LaButti K."/>
            <person name="Haridas S."/>
            <person name="Pangalinan J."/>
            <person name="Salamov A.A."/>
            <person name="Simmons B.A."/>
            <person name="Magnuson J.K."/>
            <person name="Chen J."/>
            <person name="Drula E."/>
            <person name="Henrissat B."/>
            <person name="Wiebenga A."/>
            <person name="Lubbers R.J."/>
            <person name="Gomes A.C."/>
            <person name="Makela M.R."/>
            <person name="Stajich J."/>
            <person name="Grigoriev I.V."/>
            <person name="Mortensen U.H."/>
            <person name="De vries R.P."/>
            <person name="Baker S.E."/>
            <person name="Andersen M.R."/>
        </authorList>
    </citation>
    <scope>NUCLEOTIDE SEQUENCE [LARGE SCALE GENOMIC DNA]</scope>
    <source>
        <strain evidence="5 6">CBS 600.67</strain>
    </source>
</reference>
<evidence type="ECO:0000256" key="4">
    <source>
        <dbReference type="RuleBase" id="RU000363"/>
    </source>
</evidence>
<name>A0ABR4I8Y2_9EURO</name>
<proteinExistence type="inferred from homology"/>
<keyword evidence="6" id="KW-1185">Reference proteome</keyword>
<dbReference type="Gene3D" id="3.40.50.720">
    <property type="entry name" value="NAD(P)-binding Rossmann-like Domain"/>
    <property type="match status" value="1"/>
</dbReference>
<evidence type="ECO:0000256" key="3">
    <source>
        <dbReference type="ARBA" id="ARBA00023002"/>
    </source>
</evidence>
<evidence type="ECO:0000313" key="6">
    <source>
        <dbReference type="Proteomes" id="UP001610335"/>
    </source>
</evidence>
<dbReference type="EMBL" id="JBFXLS010000045">
    <property type="protein sequence ID" value="KAL2824215.1"/>
    <property type="molecule type" value="Genomic_DNA"/>
</dbReference>
<dbReference type="PROSITE" id="PS00061">
    <property type="entry name" value="ADH_SHORT"/>
    <property type="match status" value="1"/>
</dbReference>
<dbReference type="InterPro" id="IPR020904">
    <property type="entry name" value="Sc_DH/Rdtase_CS"/>
</dbReference>
<comment type="caution">
    <text evidence="5">The sequence shown here is derived from an EMBL/GenBank/DDBJ whole genome shotgun (WGS) entry which is preliminary data.</text>
</comment>
<dbReference type="Pfam" id="PF00106">
    <property type="entry name" value="adh_short"/>
    <property type="match status" value="1"/>
</dbReference>
<dbReference type="Proteomes" id="UP001610335">
    <property type="component" value="Unassembled WGS sequence"/>
</dbReference>
<sequence length="309" mass="33951">MFQSVFAPVSSSSTSNSIAVPRTDSNAVDIMEKTDGPSVLITGCGSGGIGHALAREFKNHGYMVFATLLAHESQDHLTKLGVTTLIADVTDDGDIKRLQEVVSQKTGGRLDVLINNAGICYTMTAIDTDVKQVEKMFAVNVFGPMRMVHVFHPLLIRAHGKIVNIGSVGGIVPYIYGCNYNATKAALHHWGNTLRVEMKPLGVSVINIISGEIGTNILKGDQGRRLPTGSFYQPLADEFAHHVGRTPETTTPEQYAKSVVAEVMKRRPRAWFWTGARSSAVWFGDTFLPRTIWDWVFSREFNLSKLNQT</sequence>
<protein>
    <submittedName>
        <fullName evidence="5">Short chain dehydrogenase</fullName>
    </submittedName>
</protein>